<feature type="domain" description="Fibronectin type-III" evidence="4">
    <location>
        <begin position="230"/>
        <end position="325"/>
    </location>
</feature>
<dbReference type="InterPro" id="IPR050964">
    <property type="entry name" value="Striated_Muscle_Regulatory"/>
</dbReference>
<feature type="domain" description="Fibronectin type-III" evidence="4">
    <location>
        <begin position="128"/>
        <end position="223"/>
    </location>
</feature>
<proteinExistence type="predicted"/>
<dbReference type="PRINTS" id="PR00014">
    <property type="entry name" value="FNTYPEIII"/>
</dbReference>
<dbReference type="FunFam" id="2.60.40.10:FF:000034">
    <property type="entry name" value="Titin isoform A"/>
    <property type="match status" value="1"/>
</dbReference>
<dbReference type="AlphaFoldDB" id="A0AAD9KF18"/>
<dbReference type="InterPro" id="IPR013098">
    <property type="entry name" value="Ig_I-set"/>
</dbReference>
<dbReference type="SUPFAM" id="SSF49265">
    <property type="entry name" value="Fibronectin type III"/>
    <property type="match status" value="1"/>
</dbReference>
<dbReference type="InterPro" id="IPR007110">
    <property type="entry name" value="Ig-like_dom"/>
</dbReference>
<keyword evidence="6" id="KW-1185">Reference proteome</keyword>
<dbReference type="Gene3D" id="2.60.40.10">
    <property type="entry name" value="Immunoglobulins"/>
    <property type="match status" value="3"/>
</dbReference>
<dbReference type="SMART" id="SM00060">
    <property type="entry name" value="FN3"/>
    <property type="match status" value="2"/>
</dbReference>
<feature type="domain" description="Ig-like" evidence="3">
    <location>
        <begin position="329"/>
        <end position="363"/>
    </location>
</feature>
<keyword evidence="1" id="KW-0677">Repeat</keyword>
<dbReference type="InterPro" id="IPR003961">
    <property type="entry name" value="FN3_dom"/>
</dbReference>
<dbReference type="InterPro" id="IPR013783">
    <property type="entry name" value="Ig-like_fold"/>
</dbReference>
<evidence type="ECO:0000259" key="4">
    <source>
        <dbReference type="PROSITE" id="PS50853"/>
    </source>
</evidence>
<comment type="caution">
    <text evidence="5">The sequence shown here is derived from an EMBL/GenBank/DDBJ whole genome shotgun (WGS) entry which is preliminary data.</text>
</comment>
<dbReference type="SUPFAM" id="SSF48726">
    <property type="entry name" value="Immunoglobulin"/>
    <property type="match status" value="1"/>
</dbReference>
<accession>A0AAD9KF18</accession>
<evidence type="ECO:0000313" key="6">
    <source>
        <dbReference type="Proteomes" id="UP001208570"/>
    </source>
</evidence>
<dbReference type="PANTHER" id="PTHR13817:SF151">
    <property type="entry name" value="TITIN"/>
    <property type="match status" value="1"/>
</dbReference>
<gene>
    <name evidence="5" type="ORF">LSH36_4g13016</name>
</gene>
<evidence type="ECO:0000256" key="2">
    <source>
        <dbReference type="ARBA" id="ARBA00023319"/>
    </source>
</evidence>
<dbReference type="CDD" id="cd00063">
    <property type="entry name" value="FN3"/>
    <property type="match status" value="2"/>
</dbReference>
<evidence type="ECO:0000313" key="5">
    <source>
        <dbReference type="EMBL" id="KAK2170146.1"/>
    </source>
</evidence>
<dbReference type="PROSITE" id="PS50853">
    <property type="entry name" value="FN3"/>
    <property type="match status" value="2"/>
</dbReference>
<dbReference type="PANTHER" id="PTHR13817">
    <property type="entry name" value="TITIN"/>
    <property type="match status" value="1"/>
</dbReference>
<dbReference type="Pfam" id="PF07679">
    <property type="entry name" value="I-set"/>
    <property type="match status" value="1"/>
</dbReference>
<dbReference type="Proteomes" id="UP001208570">
    <property type="component" value="Unassembled WGS sequence"/>
</dbReference>
<evidence type="ECO:0000259" key="3">
    <source>
        <dbReference type="PROSITE" id="PS50835"/>
    </source>
</evidence>
<dbReference type="PROSITE" id="PS50835">
    <property type="entry name" value="IG_LIKE"/>
    <property type="match status" value="1"/>
</dbReference>
<dbReference type="EMBL" id="JAODUP010000004">
    <property type="protein sequence ID" value="KAK2170146.1"/>
    <property type="molecule type" value="Genomic_DNA"/>
</dbReference>
<keyword evidence="2" id="KW-0393">Immunoglobulin domain</keyword>
<reference evidence="5" key="1">
    <citation type="journal article" date="2023" name="Mol. Biol. Evol.">
        <title>Third-Generation Sequencing Reveals the Adaptive Role of the Epigenome in Three Deep-Sea Polychaetes.</title>
        <authorList>
            <person name="Perez M."/>
            <person name="Aroh O."/>
            <person name="Sun Y."/>
            <person name="Lan Y."/>
            <person name="Juniper S.K."/>
            <person name="Young C.R."/>
            <person name="Angers B."/>
            <person name="Qian P.Y."/>
        </authorList>
    </citation>
    <scope>NUCLEOTIDE SEQUENCE</scope>
    <source>
        <strain evidence="5">P08H-3</strain>
    </source>
</reference>
<organism evidence="5 6">
    <name type="scientific">Paralvinella palmiformis</name>
    <dbReference type="NCBI Taxonomy" id="53620"/>
    <lineage>
        <taxon>Eukaryota</taxon>
        <taxon>Metazoa</taxon>
        <taxon>Spiralia</taxon>
        <taxon>Lophotrochozoa</taxon>
        <taxon>Annelida</taxon>
        <taxon>Polychaeta</taxon>
        <taxon>Sedentaria</taxon>
        <taxon>Canalipalpata</taxon>
        <taxon>Terebellida</taxon>
        <taxon>Terebelliformia</taxon>
        <taxon>Alvinellidae</taxon>
        <taxon>Paralvinella</taxon>
    </lineage>
</organism>
<sequence length="431" mass="47950">MMACLCMLAMTDGRRGYTCMRRRRDDGGIKTISATRGVKPWFIKKLPSRVEFMEGESVVMFCHIGRGCMPWFIKKLPARVELTRGDKLEVNCIIGESDVQVTRTSEYTRERLIRREAKATIQRGKPSAPADITVSSVTINSATIQWKKPLDNGNSPVLHYILEKREGDTSSWSKLITLPSGSNECELENMSPGKDYFVRITAVNKYGSGTAAELREAIRVKGAEKKIPSAPGRPQILETKDDSITVTWEASISDGGCPIVHYILEYREIRGPRWIRVHKIPVRASPYTVNSLIEGSQYEFRVYARNIMGISGPSDMSKSVICHDADKKPPIFDGDMKDVTVEEGEIATFQCRVSGNPPPEVKWNMVSTAGKKLLSSTVWPDKGDPVAKLPFSVIIAGSVAWMWKHNSAALQTPLSGQQTDAISFQTTLIFS</sequence>
<protein>
    <recommendedName>
        <fullName evidence="7">Titin</fullName>
    </recommendedName>
</protein>
<dbReference type="InterPro" id="IPR036116">
    <property type="entry name" value="FN3_sf"/>
</dbReference>
<dbReference type="Pfam" id="PF00041">
    <property type="entry name" value="fn3"/>
    <property type="match status" value="2"/>
</dbReference>
<name>A0AAD9KF18_9ANNE</name>
<dbReference type="InterPro" id="IPR036179">
    <property type="entry name" value="Ig-like_dom_sf"/>
</dbReference>
<evidence type="ECO:0000256" key="1">
    <source>
        <dbReference type="ARBA" id="ARBA00022737"/>
    </source>
</evidence>
<evidence type="ECO:0008006" key="7">
    <source>
        <dbReference type="Google" id="ProtNLM"/>
    </source>
</evidence>